<name>A0A2H3CGZ4_ARMGA</name>
<keyword evidence="2" id="KW-1185">Reference proteome</keyword>
<dbReference type="Proteomes" id="UP000217790">
    <property type="component" value="Unassembled WGS sequence"/>
</dbReference>
<accession>A0A2H3CGZ4</accession>
<reference evidence="2" key="1">
    <citation type="journal article" date="2017" name="Nat. Ecol. Evol.">
        <title>Genome expansion and lineage-specific genetic innovations in the forest pathogenic fungi Armillaria.</title>
        <authorList>
            <person name="Sipos G."/>
            <person name="Prasanna A.N."/>
            <person name="Walter M.C."/>
            <person name="O'Connor E."/>
            <person name="Balint B."/>
            <person name="Krizsan K."/>
            <person name="Kiss B."/>
            <person name="Hess J."/>
            <person name="Varga T."/>
            <person name="Slot J."/>
            <person name="Riley R."/>
            <person name="Boka B."/>
            <person name="Rigling D."/>
            <person name="Barry K."/>
            <person name="Lee J."/>
            <person name="Mihaltcheva S."/>
            <person name="LaButti K."/>
            <person name="Lipzen A."/>
            <person name="Waldron R."/>
            <person name="Moloney N.M."/>
            <person name="Sperisen C."/>
            <person name="Kredics L."/>
            <person name="Vagvoelgyi C."/>
            <person name="Patrignani A."/>
            <person name="Fitzpatrick D."/>
            <person name="Nagy I."/>
            <person name="Doyle S."/>
            <person name="Anderson J.B."/>
            <person name="Grigoriev I.V."/>
            <person name="Gueldener U."/>
            <person name="Muensterkoetter M."/>
            <person name="Nagy L.G."/>
        </authorList>
    </citation>
    <scope>NUCLEOTIDE SEQUENCE [LARGE SCALE GENOMIC DNA]</scope>
    <source>
        <strain evidence="2">Ar21-2</strain>
    </source>
</reference>
<sequence>MERTGHRNEPGIPEGALLLPSLVRTSSFLPEDFFHTYSITSFKPASVFIRPGVPYDFFP</sequence>
<proteinExistence type="predicted"/>
<gene>
    <name evidence="1" type="ORF">ARMGADRAFT_1019744</name>
</gene>
<organism evidence="1 2">
    <name type="scientific">Armillaria gallica</name>
    <name type="common">Bulbous honey fungus</name>
    <name type="synonym">Armillaria bulbosa</name>
    <dbReference type="NCBI Taxonomy" id="47427"/>
    <lineage>
        <taxon>Eukaryota</taxon>
        <taxon>Fungi</taxon>
        <taxon>Dikarya</taxon>
        <taxon>Basidiomycota</taxon>
        <taxon>Agaricomycotina</taxon>
        <taxon>Agaricomycetes</taxon>
        <taxon>Agaricomycetidae</taxon>
        <taxon>Agaricales</taxon>
        <taxon>Marasmiineae</taxon>
        <taxon>Physalacriaceae</taxon>
        <taxon>Armillaria</taxon>
    </lineage>
</organism>
<protein>
    <submittedName>
        <fullName evidence="1">Uncharacterized protein</fullName>
    </submittedName>
</protein>
<dbReference type="EMBL" id="KZ293719">
    <property type="protein sequence ID" value="PBK82305.1"/>
    <property type="molecule type" value="Genomic_DNA"/>
</dbReference>
<evidence type="ECO:0000313" key="2">
    <source>
        <dbReference type="Proteomes" id="UP000217790"/>
    </source>
</evidence>
<dbReference type="InParanoid" id="A0A2H3CGZ4"/>
<evidence type="ECO:0000313" key="1">
    <source>
        <dbReference type="EMBL" id="PBK82305.1"/>
    </source>
</evidence>
<dbReference type="AlphaFoldDB" id="A0A2H3CGZ4"/>